<gene>
    <name evidence="1" type="ORF">RBSWK_01931</name>
</gene>
<evidence type="ECO:0000313" key="1">
    <source>
        <dbReference type="EMBL" id="ELP34138.1"/>
    </source>
</evidence>
<comment type="caution">
    <text evidence="1">The sequence shown here is derived from an EMBL/GenBank/DDBJ whole genome shotgun (WGS) entry which is preliminary data.</text>
</comment>
<protein>
    <submittedName>
        <fullName evidence="1">Uncharacterized protein</fullName>
    </submittedName>
</protein>
<dbReference type="EMBL" id="AMWG01000041">
    <property type="protein sequence ID" value="ELP34138.1"/>
    <property type="molecule type" value="Genomic_DNA"/>
</dbReference>
<dbReference type="Proteomes" id="UP000010959">
    <property type="component" value="Unassembled WGS sequence"/>
</dbReference>
<dbReference type="SUPFAM" id="SSF52047">
    <property type="entry name" value="RNI-like"/>
    <property type="match status" value="1"/>
</dbReference>
<reference evidence="1 2" key="1">
    <citation type="journal article" date="2013" name="Mar. Genomics">
        <title>Expression of sulfatases in Rhodopirellula baltica and the diversity of sulfatases in the genus Rhodopirellula.</title>
        <authorList>
            <person name="Wegner C.E."/>
            <person name="Richter-Heitmann T."/>
            <person name="Klindworth A."/>
            <person name="Klockow C."/>
            <person name="Richter M."/>
            <person name="Achstetter T."/>
            <person name="Glockner F.O."/>
            <person name="Harder J."/>
        </authorList>
    </citation>
    <scope>NUCLEOTIDE SEQUENCE [LARGE SCALE GENOMIC DNA]</scope>
    <source>
        <strain evidence="1 2">SWK14</strain>
    </source>
</reference>
<evidence type="ECO:0000313" key="2">
    <source>
        <dbReference type="Proteomes" id="UP000010959"/>
    </source>
</evidence>
<dbReference type="Gene3D" id="3.80.10.10">
    <property type="entry name" value="Ribonuclease Inhibitor"/>
    <property type="match status" value="1"/>
</dbReference>
<sequence>MLTVPGNEIPEYLAIRTSRRIECRLKWPLAARAERTACWRIAKLGGTFDFESLQPFSSHVRSVYLRYIYFTDDDMKHLSSCQSLMFVDAGRTKVTDIGASYLANTRSLGYLFLWGTCVSDDLVDAIGNMTWLRMLDVSETRVSRTAFDALRMRFPNCLVSHSEYGQYFREFSGNAALNEFASSDESQHA</sequence>
<accession>L7CJF5</accession>
<name>L7CJF5_RHOBT</name>
<proteinExistence type="predicted"/>
<dbReference type="InterPro" id="IPR032675">
    <property type="entry name" value="LRR_dom_sf"/>
</dbReference>
<dbReference type="AlphaFoldDB" id="L7CJF5"/>
<organism evidence="1 2">
    <name type="scientific">Rhodopirellula baltica SWK14</name>
    <dbReference type="NCBI Taxonomy" id="993516"/>
    <lineage>
        <taxon>Bacteria</taxon>
        <taxon>Pseudomonadati</taxon>
        <taxon>Planctomycetota</taxon>
        <taxon>Planctomycetia</taxon>
        <taxon>Pirellulales</taxon>
        <taxon>Pirellulaceae</taxon>
        <taxon>Rhodopirellula</taxon>
    </lineage>
</organism>
<dbReference type="PATRIC" id="fig|993516.3.peg.2060"/>